<feature type="domain" description="Penicillin-binding protein transpeptidase" evidence="28">
    <location>
        <begin position="448"/>
        <end position="743"/>
    </location>
</feature>
<evidence type="ECO:0000256" key="25">
    <source>
        <dbReference type="ARBA" id="ARBA00044770"/>
    </source>
</evidence>
<evidence type="ECO:0000256" key="17">
    <source>
        <dbReference type="ARBA" id="ARBA00022968"/>
    </source>
</evidence>
<feature type="region of interest" description="Disordered" evidence="27">
    <location>
        <begin position="830"/>
        <end position="864"/>
    </location>
</feature>
<keyword evidence="19" id="KW-1133">Transmembrane helix</keyword>
<evidence type="ECO:0000256" key="3">
    <source>
        <dbReference type="ARBA" id="ARBA00004752"/>
    </source>
</evidence>
<dbReference type="PANTHER" id="PTHR32282:SF27">
    <property type="entry name" value="PENICILLIN-BINDING PROTEIN 1A"/>
    <property type="match status" value="1"/>
</dbReference>
<evidence type="ECO:0000256" key="4">
    <source>
        <dbReference type="ARBA" id="ARBA00007090"/>
    </source>
</evidence>
<dbReference type="InterPro" id="IPR001264">
    <property type="entry name" value="Glyco_trans_51"/>
</dbReference>
<dbReference type="InterPro" id="IPR031376">
    <property type="entry name" value="PCB_OB"/>
</dbReference>
<evidence type="ECO:0000313" key="31">
    <source>
        <dbReference type="EMBL" id="MBM7037793.1"/>
    </source>
</evidence>
<dbReference type="InterPro" id="IPR001460">
    <property type="entry name" value="PCN-bd_Tpept"/>
</dbReference>
<gene>
    <name evidence="31" type="ORF">JQC93_15395</name>
</gene>
<dbReference type="SUPFAM" id="SSF53955">
    <property type="entry name" value="Lysozyme-like"/>
    <property type="match status" value="1"/>
</dbReference>
<dbReference type="InterPro" id="IPR012338">
    <property type="entry name" value="Beta-lactam/transpept-like"/>
</dbReference>
<dbReference type="NCBIfam" id="TIGR02074">
    <property type="entry name" value="PBP_1a_fam"/>
    <property type="match status" value="1"/>
</dbReference>
<comment type="catalytic activity">
    <reaction evidence="24">
        <text>Preferential cleavage: (Ac)2-L-Lys-D-Ala-|-D-Ala. Also transpeptidation of peptidyl-alanyl moieties that are N-acyl substituents of D-alanine.</text>
        <dbReference type="EC" id="3.4.16.4"/>
    </reaction>
</comment>
<protein>
    <recommendedName>
        <fullName evidence="7">Penicillin-binding protein 1A</fullName>
        <ecNumber evidence="25">2.4.99.28</ecNumber>
        <ecNumber evidence="6">3.4.16.4</ecNumber>
    </recommendedName>
</protein>
<dbReference type="Pfam" id="PF17092">
    <property type="entry name" value="PCB_OB"/>
    <property type="match status" value="1"/>
</dbReference>
<proteinExistence type="inferred from homology"/>
<dbReference type="InterPro" id="IPR050396">
    <property type="entry name" value="Glycosyltr_51/Transpeptidase"/>
</dbReference>
<dbReference type="SUPFAM" id="SSF56601">
    <property type="entry name" value="beta-lactamase/transpeptidase-like"/>
    <property type="match status" value="1"/>
</dbReference>
<name>A0ABS2HNL3_9VIBR</name>
<comment type="similarity">
    <text evidence="4">In the C-terminal section; belongs to the transpeptidase family.</text>
</comment>
<dbReference type="Pfam" id="PF00912">
    <property type="entry name" value="Transgly"/>
    <property type="match status" value="1"/>
</dbReference>
<evidence type="ECO:0000256" key="13">
    <source>
        <dbReference type="ARBA" id="ARBA00022679"/>
    </source>
</evidence>
<keyword evidence="12" id="KW-0328">Glycosyltransferase</keyword>
<keyword evidence="22" id="KW-0511">Multifunctional enzyme</keyword>
<accession>A0ABS2HNL3</accession>
<evidence type="ECO:0000256" key="26">
    <source>
        <dbReference type="ARBA" id="ARBA00049902"/>
    </source>
</evidence>
<evidence type="ECO:0000256" key="24">
    <source>
        <dbReference type="ARBA" id="ARBA00034000"/>
    </source>
</evidence>
<evidence type="ECO:0000256" key="10">
    <source>
        <dbReference type="ARBA" id="ARBA00022645"/>
    </source>
</evidence>
<evidence type="ECO:0000256" key="12">
    <source>
        <dbReference type="ARBA" id="ARBA00022676"/>
    </source>
</evidence>
<dbReference type="Pfam" id="PF00905">
    <property type="entry name" value="Transpeptidase"/>
    <property type="match status" value="1"/>
</dbReference>
<keyword evidence="16" id="KW-0133">Cell shape</keyword>
<dbReference type="EMBL" id="JAFEUM010000006">
    <property type="protein sequence ID" value="MBM7037793.1"/>
    <property type="molecule type" value="Genomic_DNA"/>
</dbReference>
<keyword evidence="15" id="KW-0378">Hydrolase</keyword>
<evidence type="ECO:0000256" key="16">
    <source>
        <dbReference type="ARBA" id="ARBA00022960"/>
    </source>
</evidence>
<evidence type="ECO:0000256" key="1">
    <source>
        <dbReference type="ARBA" id="ARBA00002624"/>
    </source>
</evidence>
<keyword evidence="10" id="KW-0121">Carboxypeptidase</keyword>
<feature type="domain" description="Glycosyl transferase family 51" evidence="29">
    <location>
        <begin position="55"/>
        <end position="229"/>
    </location>
</feature>
<keyword evidence="32" id="KW-1185">Reference proteome</keyword>
<evidence type="ECO:0000256" key="6">
    <source>
        <dbReference type="ARBA" id="ARBA00012448"/>
    </source>
</evidence>
<keyword evidence="8" id="KW-1003">Cell membrane</keyword>
<evidence type="ECO:0000256" key="11">
    <source>
        <dbReference type="ARBA" id="ARBA00022670"/>
    </source>
</evidence>
<sequence length="864" mass="95984">MKFIKITALLALFCIVLGIGTTVGLYFYLKPQFPDVAVLKDVQLQTPMQVYSKEGKLIAQFGEKRRIPLKLDQMPQELIDAVIATEDSRFYDHFGFDPIGMTRAAIVVATSGSLKEGASTITQQLARNFFLTNDKRIMRKIKEIFIAVHIEQLLTKEEILELYLNKIYLGHRSYGVGAAAQVYFGRELTDLSLGELALIAGLPKAPSTMNPIYSTDRATTRRNVVLARMLSENKISQAEHDAAREEEFNGKSYGAEIEVRAPYVAEIARAWMVDKYGEESAYTSGMRVFTTIDAKQQAAATDAAINNLMAYDLRHGYRGAERELWKSDQPSFSEAEIVKALRTQPSYGQLRPAAIVEVQEKALRVFVKGQGTHTLEWDDIKWARRFLTDTRQGPAPKVAADIAAAGEQIWVYPKQTEQQLVEIEEGVFEEQQVVTAWKLSQVPAANTAFVAMNPENGQILSLVGGFNFVHNKFNRATQSVRQVGSSIKPFIYSAALDSGLTLASLINDTPINQWDQSAGTAWRPKNSPPTYLGPTRLRIGLAQSKNVMAVRTLRHVGLDETRDYLTRFGFELDKLPRSETIALGAGSLTPLQMAQGYSVFANGGYYVEPYIIDRVETPFGDIEFQAAPVEICRKDCTPLVTESEGGEEFNEQDVHEFVGHEETVYAPQVITEQTAFLVREMLYSNVWGGGNWAKNTGWNGTGFRAQALKRRDVGGKTGTTNSSKDAWYSGYGPGVVAVSWVGFDAHNRDLGRTAVNKNFAANEQVSGGEAGAKTAQPAWIDYMKVALADVPAQRSKVPNDIVRARIDRETGLLTHKTDETSRMEYFLRGTEPTESISKDRDTFSDDLFIGGDDDEETEDDGSLF</sequence>
<evidence type="ECO:0000256" key="14">
    <source>
        <dbReference type="ARBA" id="ARBA00022692"/>
    </source>
</evidence>
<dbReference type="RefSeq" id="WP_205159287.1">
    <property type="nucleotide sequence ID" value="NZ_JAFEUM010000006.1"/>
</dbReference>
<evidence type="ECO:0000256" key="23">
    <source>
        <dbReference type="ARBA" id="ARBA00023316"/>
    </source>
</evidence>
<dbReference type="Gene3D" id="1.10.3810.10">
    <property type="entry name" value="Biosynthetic peptidoglycan transglycosylase-like"/>
    <property type="match status" value="1"/>
</dbReference>
<dbReference type="InterPro" id="IPR023346">
    <property type="entry name" value="Lysozyme-like_dom_sf"/>
</dbReference>
<evidence type="ECO:0000256" key="20">
    <source>
        <dbReference type="ARBA" id="ARBA00023136"/>
    </source>
</evidence>
<keyword evidence="21" id="KW-0046">Antibiotic resistance</keyword>
<comment type="pathway">
    <text evidence="3">Cell wall biogenesis; peptidoglycan biosynthesis.</text>
</comment>
<evidence type="ECO:0000256" key="27">
    <source>
        <dbReference type="SAM" id="MobiDB-lite"/>
    </source>
</evidence>
<keyword evidence="11" id="KW-0645">Protease</keyword>
<reference evidence="31 32" key="1">
    <citation type="submission" date="2021-02" db="EMBL/GenBank/DDBJ databases">
        <authorList>
            <person name="Park J.-S."/>
        </authorList>
    </citation>
    <scope>NUCLEOTIDE SEQUENCE [LARGE SCALE GENOMIC DNA]</scope>
    <source>
        <strain evidence="31 32">188UL20-2</strain>
    </source>
</reference>
<evidence type="ECO:0000259" key="30">
    <source>
        <dbReference type="Pfam" id="PF17092"/>
    </source>
</evidence>
<keyword evidence="17" id="KW-0735">Signal-anchor</keyword>
<comment type="subcellular location">
    <subcellularLocation>
        <location evidence="2">Cell inner membrane</location>
        <topology evidence="2">Single-pass type II membrane protein</topology>
    </subcellularLocation>
</comment>
<comment type="function">
    <text evidence="1">Cell wall formation. Synthesis of cross-linked peptidoglycan from the lipid intermediates. The enzyme has a penicillin-insensitive transglycosylase N-terminal domain (formation of linear glycan strands) and a penicillin-sensitive transpeptidase C-terminal domain (cross-linking of the peptide subunits).</text>
</comment>
<evidence type="ECO:0000256" key="2">
    <source>
        <dbReference type="ARBA" id="ARBA00004249"/>
    </source>
</evidence>
<evidence type="ECO:0000256" key="22">
    <source>
        <dbReference type="ARBA" id="ARBA00023268"/>
    </source>
</evidence>
<dbReference type="Gene3D" id="3.40.710.10">
    <property type="entry name" value="DD-peptidase/beta-lactamase superfamily"/>
    <property type="match status" value="2"/>
</dbReference>
<organism evidence="31 32">
    <name type="scientific">Vibrio ulleungensis</name>
    <dbReference type="NCBI Taxonomy" id="2807619"/>
    <lineage>
        <taxon>Bacteria</taxon>
        <taxon>Pseudomonadati</taxon>
        <taxon>Pseudomonadota</taxon>
        <taxon>Gammaproteobacteria</taxon>
        <taxon>Vibrionales</taxon>
        <taxon>Vibrionaceae</taxon>
        <taxon>Vibrio</taxon>
    </lineage>
</organism>
<evidence type="ECO:0000256" key="15">
    <source>
        <dbReference type="ARBA" id="ARBA00022801"/>
    </source>
</evidence>
<dbReference type="EC" id="3.4.16.4" evidence="6"/>
<evidence type="ECO:0000256" key="7">
    <source>
        <dbReference type="ARBA" id="ARBA00018638"/>
    </source>
</evidence>
<keyword evidence="23" id="KW-0961">Cell wall biogenesis/degradation</keyword>
<keyword evidence="9" id="KW-0997">Cell inner membrane</keyword>
<evidence type="ECO:0000259" key="28">
    <source>
        <dbReference type="Pfam" id="PF00905"/>
    </source>
</evidence>
<evidence type="ECO:0000313" key="32">
    <source>
        <dbReference type="Proteomes" id="UP000809621"/>
    </source>
</evidence>
<dbReference type="InterPro" id="IPR036950">
    <property type="entry name" value="PBP_transglycosylase"/>
</dbReference>
<evidence type="ECO:0000259" key="29">
    <source>
        <dbReference type="Pfam" id="PF00912"/>
    </source>
</evidence>
<feature type="domain" description="Penicillin-binding protein OB-like" evidence="30">
    <location>
        <begin position="317"/>
        <end position="444"/>
    </location>
</feature>
<evidence type="ECO:0000256" key="18">
    <source>
        <dbReference type="ARBA" id="ARBA00022984"/>
    </source>
</evidence>
<comment type="catalytic activity">
    <reaction evidence="26">
        <text>[GlcNAc-(1-&gt;4)-Mur2Ac(oyl-L-Ala-gamma-D-Glu-L-Lys-D-Ala-D-Ala)](n)-di-trans,octa-cis-undecaprenyl diphosphate + beta-D-GlcNAc-(1-&gt;4)-Mur2Ac(oyl-L-Ala-gamma-D-Glu-L-Lys-D-Ala-D-Ala)-di-trans,octa-cis-undecaprenyl diphosphate = [GlcNAc-(1-&gt;4)-Mur2Ac(oyl-L-Ala-gamma-D-Glu-L-Lys-D-Ala-D-Ala)](n+1)-di-trans,octa-cis-undecaprenyl diphosphate + di-trans,octa-cis-undecaprenyl diphosphate + H(+)</text>
        <dbReference type="Rhea" id="RHEA:23708"/>
        <dbReference type="Rhea" id="RHEA-COMP:9602"/>
        <dbReference type="Rhea" id="RHEA-COMP:9603"/>
        <dbReference type="ChEBI" id="CHEBI:15378"/>
        <dbReference type="ChEBI" id="CHEBI:58405"/>
        <dbReference type="ChEBI" id="CHEBI:60033"/>
        <dbReference type="ChEBI" id="CHEBI:78435"/>
        <dbReference type="EC" id="2.4.99.28"/>
    </reaction>
</comment>
<keyword evidence="18" id="KW-0573">Peptidoglycan synthesis</keyword>
<evidence type="ECO:0000256" key="5">
    <source>
        <dbReference type="ARBA" id="ARBA00007739"/>
    </source>
</evidence>
<keyword evidence="14" id="KW-0812">Transmembrane</keyword>
<feature type="compositionally biased region" description="Acidic residues" evidence="27">
    <location>
        <begin position="851"/>
        <end position="864"/>
    </location>
</feature>
<evidence type="ECO:0000256" key="19">
    <source>
        <dbReference type="ARBA" id="ARBA00022989"/>
    </source>
</evidence>
<dbReference type="Proteomes" id="UP000809621">
    <property type="component" value="Unassembled WGS sequence"/>
</dbReference>
<evidence type="ECO:0000256" key="8">
    <source>
        <dbReference type="ARBA" id="ARBA00022475"/>
    </source>
</evidence>
<dbReference type="PANTHER" id="PTHR32282">
    <property type="entry name" value="BINDING PROTEIN TRANSPEPTIDASE, PUTATIVE-RELATED"/>
    <property type="match status" value="1"/>
</dbReference>
<dbReference type="EC" id="2.4.99.28" evidence="25"/>
<evidence type="ECO:0000256" key="21">
    <source>
        <dbReference type="ARBA" id="ARBA00023251"/>
    </source>
</evidence>
<comment type="similarity">
    <text evidence="5">In the N-terminal section; belongs to the glycosyltransferase 51 family.</text>
</comment>
<keyword evidence="13" id="KW-0808">Transferase</keyword>
<evidence type="ECO:0000256" key="9">
    <source>
        <dbReference type="ARBA" id="ARBA00022519"/>
    </source>
</evidence>
<comment type="caution">
    <text evidence="31">The sequence shown here is derived from an EMBL/GenBank/DDBJ whole genome shotgun (WGS) entry which is preliminary data.</text>
</comment>
<keyword evidence="20" id="KW-0472">Membrane</keyword>